<dbReference type="Proteomes" id="UP000019384">
    <property type="component" value="Unassembled WGS sequence"/>
</dbReference>
<dbReference type="InterPro" id="IPR034393">
    <property type="entry name" value="TatSF1-like"/>
</dbReference>
<reference evidence="9" key="1">
    <citation type="submission" date="2013-12" db="EMBL/GenBank/DDBJ databases">
        <authorList>
            <person name="Genoscope - CEA"/>
        </authorList>
    </citation>
    <scope>NUCLEOTIDE SEQUENCE</scope>
    <source>
        <strain evidence="9">CBS 1993</strain>
    </source>
</reference>
<dbReference type="FunFam" id="3.30.70.330:FF:000105">
    <property type="entry name" value="HIV Tat-specific factor 1 homolog"/>
    <property type="match status" value="1"/>
</dbReference>
<evidence type="ECO:0000256" key="3">
    <source>
        <dbReference type="ARBA" id="ARBA00022737"/>
    </source>
</evidence>
<feature type="coiled-coil region" evidence="7">
    <location>
        <begin position="214"/>
        <end position="241"/>
    </location>
</feature>
<keyword evidence="10" id="KW-1185">Reference proteome</keyword>
<dbReference type="InterPro" id="IPR034392">
    <property type="entry name" value="TatSF1-like_RRM1"/>
</dbReference>
<comment type="similarity">
    <text evidence="1">Belongs to the HTATSF1 family.</text>
</comment>
<evidence type="ECO:0000256" key="4">
    <source>
        <dbReference type="ARBA" id="ARBA00022884"/>
    </source>
</evidence>
<dbReference type="CDD" id="cd12281">
    <property type="entry name" value="RRM1_TatSF1_like"/>
    <property type="match status" value="1"/>
</dbReference>
<evidence type="ECO:0000259" key="8">
    <source>
        <dbReference type="PROSITE" id="PS50102"/>
    </source>
</evidence>
<dbReference type="EMBL" id="HG793128">
    <property type="protein sequence ID" value="CDK27299.1"/>
    <property type="molecule type" value="Genomic_DNA"/>
</dbReference>
<proteinExistence type="inferred from homology"/>
<dbReference type="Pfam" id="PF00076">
    <property type="entry name" value="RRM_1"/>
    <property type="match status" value="2"/>
</dbReference>
<dbReference type="OrthoDB" id="10258585at2759"/>
<dbReference type="AlphaFoldDB" id="W6MLC4"/>
<dbReference type="InterPro" id="IPR000504">
    <property type="entry name" value="RRM_dom"/>
</dbReference>
<dbReference type="GO" id="GO:0003723">
    <property type="term" value="F:RNA binding"/>
    <property type="evidence" value="ECO:0007669"/>
    <property type="project" value="UniProtKB-UniRule"/>
</dbReference>
<dbReference type="RefSeq" id="XP_022459295.1">
    <property type="nucleotide sequence ID" value="XM_022601676.1"/>
</dbReference>
<accession>W6MLC4</accession>
<feature type="coiled-coil region" evidence="7">
    <location>
        <begin position="81"/>
        <end position="108"/>
    </location>
</feature>
<feature type="domain" description="RRM" evidence="8">
    <location>
        <begin position="107"/>
        <end position="194"/>
    </location>
</feature>
<name>W6MLC4_9ASCO</name>
<dbReference type="HOGENOM" id="CLU_026945_0_2_1"/>
<dbReference type="GO" id="GO:0000398">
    <property type="term" value="P:mRNA splicing, via spliceosome"/>
    <property type="evidence" value="ECO:0007669"/>
    <property type="project" value="InterPro"/>
</dbReference>
<dbReference type="PANTHER" id="PTHR15608:SF0">
    <property type="entry name" value="HIV TAT-SPECIFIC FACTOR 1"/>
    <property type="match status" value="1"/>
</dbReference>
<evidence type="ECO:0000256" key="1">
    <source>
        <dbReference type="ARBA" id="ARBA00007747"/>
    </source>
</evidence>
<dbReference type="Gene3D" id="3.30.70.330">
    <property type="match status" value="2"/>
</dbReference>
<protein>
    <recommendedName>
        <fullName evidence="8">RRM domain-containing protein</fullName>
    </recommendedName>
</protein>
<dbReference type="GO" id="GO:0005684">
    <property type="term" value="C:U2-type spliceosomal complex"/>
    <property type="evidence" value="ECO:0007669"/>
    <property type="project" value="TreeGrafter"/>
</dbReference>
<dbReference type="InterPro" id="IPR035979">
    <property type="entry name" value="RBD_domain_sf"/>
</dbReference>
<dbReference type="PANTHER" id="PTHR15608">
    <property type="entry name" value="SPLICING FACTOR U2AF-ASSOCIATED PROTEIN 2"/>
    <property type="match status" value="1"/>
</dbReference>
<reference evidence="9" key="2">
    <citation type="submission" date="2014-02" db="EMBL/GenBank/DDBJ databases">
        <title>Complete DNA sequence of /Kuraishia capsulata/ illustrates novel genomic features among budding yeasts (/Saccharomycotina/).</title>
        <authorList>
            <person name="Morales L."/>
            <person name="Noel B."/>
            <person name="Porcel B."/>
            <person name="Marcet-Houben M."/>
            <person name="Hullo M-F."/>
            <person name="Sacerdot C."/>
            <person name="Tekaia F."/>
            <person name="Leh-Louis V."/>
            <person name="Despons L."/>
            <person name="Khanna V."/>
            <person name="Aury J-M."/>
            <person name="Barbe V."/>
            <person name="Couloux A."/>
            <person name="Labadie K."/>
            <person name="Pelletier E."/>
            <person name="Souciet J-L."/>
            <person name="Boekhout T."/>
            <person name="Gabaldon T."/>
            <person name="Wincker P."/>
            <person name="Dujon B."/>
        </authorList>
    </citation>
    <scope>NUCLEOTIDE SEQUENCE</scope>
    <source>
        <strain evidence="9">CBS 1993</strain>
    </source>
</reference>
<sequence length="363" mass="41088">MEKDSIEQQVQGKRPSELSQELQDLLSYDKTTGRWILELAEKNVYLVFSQNLLRWIPEEEDAANAKSATDVPDATAEFHRLKKEELLRQKLEKQKQKEQSKRERKNTAVYVTGLPLNIGAEELRGAFSKYGVIAEDLKTGEKKVKIYKDANGKVKGDALIVYAREESVAMAIEFLDGTSIGADSGKIHVSAADFSHKAADEPKLDTKPLGFKEKAQLKRKIEKLKNKVEGWEDDDEIAERKRAKAAKFDKVVVLKHCFTQEELKEDATAILDIKEDIREGCEQIGEVTNVVLYDLEPEGIVSVRFASSVAADICIKKMNGRFFSGQKLEAFKPDGLLRYKKSGKDDDNEAERLKNFGEWLDKE</sequence>
<dbReference type="STRING" id="1382522.W6MLC4"/>
<dbReference type="SMART" id="SM00360">
    <property type="entry name" value="RRM"/>
    <property type="match status" value="2"/>
</dbReference>
<keyword evidence="3" id="KW-0677">Repeat</keyword>
<dbReference type="SUPFAM" id="SSF54928">
    <property type="entry name" value="RNA-binding domain, RBD"/>
    <property type="match status" value="2"/>
</dbReference>
<dbReference type="GeneID" id="34520683"/>
<keyword evidence="5" id="KW-0508">mRNA splicing</keyword>
<evidence type="ECO:0000313" key="10">
    <source>
        <dbReference type="Proteomes" id="UP000019384"/>
    </source>
</evidence>
<evidence type="ECO:0000256" key="2">
    <source>
        <dbReference type="ARBA" id="ARBA00022664"/>
    </source>
</evidence>
<evidence type="ECO:0000256" key="5">
    <source>
        <dbReference type="ARBA" id="ARBA00023187"/>
    </source>
</evidence>
<keyword evidence="4 6" id="KW-0694">RNA-binding</keyword>
<dbReference type="GO" id="GO:0005686">
    <property type="term" value="C:U2 snRNP"/>
    <property type="evidence" value="ECO:0007669"/>
    <property type="project" value="TreeGrafter"/>
</dbReference>
<dbReference type="PROSITE" id="PS50102">
    <property type="entry name" value="RRM"/>
    <property type="match status" value="1"/>
</dbReference>
<evidence type="ECO:0000313" key="9">
    <source>
        <dbReference type="EMBL" id="CDK27299.1"/>
    </source>
</evidence>
<evidence type="ECO:0000256" key="6">
    <source>
        <dbReference type="PROSITE-ProRule" id="PRU00176"/>
    </source>
</evidence>
<gene>
    <name evidence="9" type="ORF">KUCA_T00003277001</name>
</gene>
<keyword evidence="2" id="KW-0507">mRNA processing</keyword>
<evidence type="ECO:0000256" key="7">
    <source>
        <dbReference type="SAM" id="Coils"/>
    </source>
</evidence>
<organism evidence="9 10">
    <name type="scientific">Kuraishia capsulata CBS 1993</name>
    <dbReference type="NCBI Taxonomy" id="1382522"/>
    <lineage>
        <taxon>Eukaryota</taxon>
        <taxon>Fungi</taxon>
        <taxon>Dikarya</taxon>
        <taxon>Ascomycota</taxon>
        <taxon>Saccharomycotina</taxon>
        <taxon>Pichiomycetes</taxon>
        <taxon>Pichiales</taxon>
        <taxon>Pichiaceae</taxon>
        <taxon>Kuraishia</taxon>
    </lineage>
</organism>
<dbReference type="CDD" id="cd12285">
    <property type="entry name" value="RRM3_RBM39_like"/>
    <property type="match status" value="1"/>
</dbReference>
<dbReference type="InterPro" id="IPR012677">
    <property type="entry name" value="Nucleotide-bd_a/b_plait_sf"/>
</dbReference>
<keyword evidence="7" id="KW-0175">Coiled coil</keyword>